<organism evidence="2 3">
    <name type="scientific">Candidatus Nomurabacteria bacterium RIFCSPLOWO2_12_FULL_44_11</name>
    <dbReference type="NCBI Taxonomy" id="1801796"/>
    <lineage>
        <taxon>Bacteria</taxon>
        <taxon>Candidatus Nomuraibacteriota</taxon>
    </lineage>
</organism>
<sequence>MKLGSKINRIARIVTFFFLSLFSAPFTILAQAITPTPLDSRGVLLNPISSNTVQELIAKLLEGIVRIGLPIVALAIIYSGFLFVAARGNSEKLTKAKSALLYTIIGAAILLGSWALAKLITETVNAL</sequence>
<dbReference type="Proteomes" id="UP000178645">
    <property type="component" value="Unassembled WGS sequence"/>
</dbReference>
<protein>
    <recommendedName>
        <fullName evidence="4">TrbC/VIRB2 family protein</fullName>
    </recommendedName>
</protein>
<comment type="caution">
    <text evidence="2">The sequence shown here is derived from an EMBL/GenBank/DDBJ whole genome shotgun (WGS) entry which is preliminary data.</text>
</comment>
<dbReference type="InterPro" id="IPR043993">
    <property type="entry name" value="T4SS_pilin"/>
</dbReference>
<keyword evidence="1" id="KW-1133">Transmembrane helix</keyword>
<accession>A0A1F6Y807</accession>
<evidence type="ECO:0000313" key="2">
    <source>
        <dbReference type="EMBL" id="OGJ02476.1"/>
    </source>
</evidence>
<dbReference type="AlphaFoldDB" id="A0A1F6Y807"/>
<reference evidence="2 3" key="1">
    <citation type="journal article" date="2016" name="Nat. Commun.">
        <title>Thousands of microbial genomes shed light on interconnected biogeochemical processes in an aquifer system.</title>
        <authorList>
            <person name="Anantharaman K."/>
            <person name="Brown C.T."/>
            <person name="Hug L.A."/>
            <person name="Sharon I."/>
            <person name="Castelle C.J."/>
            <person name="Probst A.J."/>
            <person name="Thomas B.C."/>
            <person name="Singh A."/>
            <person name="Wilkins M.J."/>
            <person name="Karaoz U."/>
            <person name="Brodie E.L."/>
            <person name="Williams K.H."/>
            <person name="Hubbard S.S."/>
            <person name="Banfield J.F."/>
        </authorList>
    </citation>
    <scope>NUCLEOTIDE SEQUENCE [LARGE SCALE GENOMIC DNA]</scope>
</reference>
<gene>
    <name evidence="2" type="ORF">A3G53_01100</name>
</gene>
<feature type="transmembrane region" description="Helical" evidence="1">
    <location>
        <begin position="98"/>
        <end position="117"/>
    </location>
</feature>
<dbReference type="Pfam" id="PF18895">
    <property type="entry name" value="T4SS_pilin"/>
    <property type="match status" value="1"/>
</dbReference>
<keyword evidence="1" id="KW-0472">Membrane</keyword>
<evidence type="ECO:0008006" key="4">
    <source>
        <dbReference type="Google" id="ProtNLM"/>
    </source>
</evidence>
<proteinExistence type="predicted"/>
<evidence type="ECO:0000313" key="3">
    <source>
        <dbReference type="Proteomes" id="UP000178645"/>
    </source>
</evidence>
<evidence type="ECO:0000256" key="1">
    <source>
        <dbReference type="SAM" id="Phobius"/>
    </source>
</evidence>
<keyword evidence="1" id="KW-0812">Transmembrane</keyword>
<name>A0A1F6Y807_9BACT</name>
<dbReference type="EMBL" id="MFVU01000001">
    <property type="protein sequence ID" value="OGJ02476.1"/>
    <property type="molecule type" value="Genomic_DNA"/>
</dbReference>
<feature type="transmembrane region" description="Helical" evidence="1">
    <location>
        <begin position="64"/>
        <end position="86"/>
    </location>
</feature>